<dbReference type="Pfam" id="PF00158">
    <property type="entry name" value="Sigma54_activat"/>
    <property type="match status" value="1"/>
</dbReference>
<dbReference type="PROSITE" id="PS50045">
    <property type="entry name" value="SIGMA54_INTERACT_4"/>
    <property type="match status" value="1"/>
</dbReference>
<reference evidence="9 10" key="1">
    <citation type="submission" date="2019-12" db="EMBL/GenBank/DDBJ databases">
        <title>Comparative genomics gives insights into the taxonomy of the Azoarcus-Aromatoleum group and reveals separate origins of nif in the plant-associated Azoarcus and non-plant-associated Aromatoleum sub-groups.</title>
        <authorList>
            <person name="Lafos M."/>
            <person name="Maluk M."/>
            <person name="Batista M."/>
            <person name="Junghare M."/>
            <person name="Carmona M."/>
            <person name="Faoro H."/>
            <person name="Cruz L.M."/>
            <person name="Battistoni F."/>
            <person name="De Souza E."/>
            <person name="Pedrosa F."/>
            <person name="Chen W.-M."/>
            <person name="Poole P.S."/>
            <person name="Dixon R.A."/>
            <person name="James E.K."/>
        </authorList>
    </citation>
    <scope>NUCLEOTIDE SEQUENCE [LARGE SCALE GENOMIC DNA]</scope>
    <source>
        <strain evidence="9 10">22Lin</strain>
    </source>
</reference>
<dbReference type="Gene3D" id="1.10.10.60">
    <property type="entry name" value="Homeodomain-like"/>
    <property type="match status" value="1"/>
</dbReference>
<evidence type="ECO:0000256" key="6">
    <source>
        <dbReference type="SAM" id="MobiDB-lite"/>
    </source>
</evidence>
<dbReference type="CDD" id="cd00009">
    <property type="entry name" value="AAA"/>
    <property type="match status" value="1"/>
</dbReference>
<dbReference type="InterPro" id="IPR058031">
    <property type="entry name" value="AAA_lid_NorR"/>
</dbReference>
<evidence type="ECO:0000313" key="9">
    <source>
        <dbReference type="EMBL" id="NMG75723.1"/>
    </source>
</evidence>
<evidence type="ECO:0000259" key="8">
    <source>
        <dbReference type="PROSITE" id="PS50110"/>
    </source>
</evidence>
<evidence type="ECO:0000256" key="1">
    <source>
        <dbReference type="ARBA" id="ARBA00022741"/>
    </source>
</evidence>
<keyword evidence="10" id="KW-1185">Reference proteome</keyword>
<dbReference type="SUPFAM" id="SSF52172">
    <property type="entry name" value="CheY-like"/>
    <property type="match status" value="1"/>
</dbReference>
<feature type="domain" description="Response regulatory" evidence="8">
    <location>
        <begin position="2"/>
        <end position="116"/>
    </location>
</feature>
<dbReference type="InterPro" id="IPR027417">
    <property type="entry name" value="P-loop_NTPase"/>
</dbReference>
<dbReference type="SMART" id="SM00448">
    <property type="entry name" value="REC"/>
    <property type="match status" value="1"/>
</dbReference>
<dbReference type="InterPro" id="IPR001789">
    <property type="entry name" value="Sig_transdc_resp-reg_receiver"/>
</dbReference>
<evidence type="ECO:0000256" key="2">
    <source>
        <dbReference type="ARBA" id="ARBA00022840"/>
    </source>
</evidence>
<feature type="domain" description="Sigma-54 factor interaction" evidence="7">
    <location>
        <begin position="139"/>
        <end position="369"/>
    </location>
</feature>
<dbReference type="Gene3D" id="3.40.50.2300">
    <property type="match status" value="1"/>
</dbReference>
<comment type="caution">
    <text evidence="9">The sequence shown here is derived from an EMBL/GenBank/DDBJ whole genome shotgun (WGS) entry which is preliminary data.</text>
</comment>
<dbReference type="PANTHER" id="PTHR32071">
    <property type="entry name" value="TRANSCRIPTIONAL REGULATORY PROTEIN"/>
    <property type="match status" value="1"/>
</dbReference>
<dbReference type="Pfam" id="PF00072">
    <property type="entry name" value="Response_reg"/>
    <property type="match status" value="1"/>
</dbReference>
<dbReference type="InterPro" id="IPR003593">
    <property type="entry name" value="AAA+_ATPase"/>
</dbReference>
<keyword evidence="2" id="KW-0067">ATP-binding</keyword>
<dbReference type="SMART" id="SM00382">
    <property type="entry name" value="AAA"/>
    <property type="match status" value="1"/>
</dbReference>
<evidence type="ECO:0000256" key="5">
    <source>
        <dbReference type="PROSITE-ProRule" id="PRU00169"/>
    </source>
</evidence>
<name>A0ABX1QBL1_9RHOO</name>
<dbReference type="Gene3D" id="1.10.8.60">
    <property type="match status" value="1"/>
</dbReference>
<proteinExistence type="predicted"/>
<accession>A0ABX1QBL1</accession>
<feature type="compositionally biased region" description="Polar residues" evidence="6">
    <location>
        <begin position="460"/>
        <end position="472"/>
    </location>
</feature>
<evidence type="ECO:0000259" key="7">
    <source>
        <dbReference type="PROSITE" id="PS50045"/>
    </source>
</evidence>
<dbReference type="InterPro" id="IPR025662">
    <property type="entry name" value="Sigma_54_int_dom_ATP-bd_1"/>
</dbReference>
<dbReference type="InterPro" id="IPR002078">
    <property type="entry name" value="Sigma_54_int"/>
</dbReference>
<dbReference type="EMBL" id="WTVQ01000020">
    <property type="protein sequence ID" value="NMG75723.1"/>
    <property type="molecule type" value="Genomic_DNA"/>
</dbReference>
<dbReference type="Proteomes" id="UP000648984">
    <property type="component" value="Unassembled WGS sequence"/>
</dbReference>
<feature type="region of interest" description="Disordered" evidence="6">
    <location>
        <begin position="460"/>
        <end position="481"/>
    </location>
</feature>
<gene>
    <name evidence="9" type="ORF">GPA25_13230</name>
</gene>
<keyword evidence="4" id="KW-0804">Transcription</keyword>
<organism evidence="9 10">
    <name type="scientific">Aromatoleum diolicum</name>
    <dbReference type="NCBI Taxonomy" id="75796"/>
    <lineage>
        <taxon>Bacteria</taxon>
        <taxon>Pseudomonadati</taxon>
        <taxon>Pseudomonadota</taxon>
        <taxon>Betaproteobacteria</taxon>
        <taxon>Rhodocyclales</taxon>
        <taxon>Rhodocyclaceae</taxon>
        <taxon>Aromatoleum</taxon>
    </lineage>
</organism>
<sequence length="481" mass="53785">MHILVIDDERAVREILADACRQAGYSVDEARNCTEAASKLVRGDVDLALCDIKMPDGNGVDLMRSIKESPIETNFIMVTAFASMETAVEALRAGASDYIIKPFNVEEVLHRVQQIAALRGLREENRVLRKFAKGDAAKFRFTSAPMQAVERLAGKVAPTDSTVLITGESGTGKGVLARAIHDQSRRGEHLFLPVNCSAIPETLMESEFFGHTKGAFTGADKARKGLFLQADLGTLFLDEVGELPMLMQTKLLHAIEEKEIRAVGSEQARRVDCRIIAATNRDLSQMVKDGTFREDLFFRLSMFHIHIPPLRERQDDIRSLIRYILDRAREQHGAETCMTVTEDVERLLLTCPWPGNVRQMENVINRACILAEDNCITVDDLPPEIIRNAPRPLVHGTPIATQLCLRDQLREFESSVIFRMLDETGGDRRLAAQRLGIGLSSLYRKMEEFEAYGISRNATGIPQPIRDSNSDQGIKHETSRN</sequence>
<dbReference type="Gene3D" id="3.40.50.300">
    <property type="entry name" value="P-loop containing nucleotide triphosphate hydrolases"/>
    <property type="match status" value="1"/>
</dbReference>
<protein>
    <submittedName>
        <fullName evidence="9">Response regulator</fullName>
    </submittedName>
</protein>
<evidence type="ECO:0000256" key="3">
    <source>
        <dbReference type="ARBA" id="ARBA00023015"/>
    </source>
</evidence>
<dbReference type="PROSITE" id="PS50110">
    <property type="entry name" value="RESPONSE_REGULATORY"/>
    <property type="match status" value="1"/>
</dbReference>
<dbReference type="RefSeq" id="WP_169260872.1">
    <property type="nucleotide sequence ID" value="NZ_WTVQ01000020.1"/>
</dbReference>
<dbReference type="SUPFAM" id="SSF52540">
    <property type="entry name" value="P-loop containing nucleoside triphosphate hydrolases"/>
    <property type="match status" value="1"/>
</dbReference>
<dbReference type="Pfam" id="PF02954">
    <property type="entry name" value="HTH_8"/>
    <property type="match status" value="1"/>
</dbReference>
<dbReference type="InterPro" id="IPR011006">
    <property type="entry name" value="CheY-like_superfamily"/>
</dbReference>
<dbReference type="InterPro" id="IPR002197">
    <property type="entry name" value="HTH_Fis"/>
</dbReference>
<dbReference type="PANTHER" id="PTHR32071:SF100">
    <property type="entry name" value="RESPONSE REGULATOR PROTEIN PILR"/>
    <property type="match status" value="1"/>
</dbReference>
<evidence type="ECO:0000313" key="10">
    <source>
        <dbReference type="Proteomes" id="UP000648984"/>
    </source>
</evidence>
<keyword evidence="1" id="KW-0547">Nucleotide-binding</keyword>
<keyword evidence="3" id="KW-0805">Transcription regulation</keyword>
<dbReference type="PROSITE" id="PS00675">
    <property type="entry name" value="SIGMA54_INTERACT_1"/>
    <property type="match status" value="1"/>
</dbReference>
<dbReference type="CDD" id="cd00156">
    <property type="entry name" value="REC"/>
    <property type="match status" value="1"/>
</dbReference>
<keyword evidence="5" id="KW-0597">Phosphoprotein</keyword>
<dbReference type="SUPFAM" id="SSF46689">
    <property type="entry name" value="Homeodomain-like"/>
    <property type="match status" value="1"/>
</dbReference>
<evidence type="ECO:0000256" key="4">
    <source>
        <dbReference type="ARBA" id="ARBA00023163"/>
    </source>
</evidence>
<dbReference type="Pfam" id="PF25601">
    <property type="entry name" value="AAA_lid_14"/>
    <property type="match status" value="1"/>
</dbReference>
<feature type="modified residue" description="4-aspartylphosphate" evidence="5">
    <location>
        <position position="51"/>
    </location>
</feature>
<dbReference type="InterPro" id="IPR009057">
    <property type="entry name" value="Homeodomain-like_sf"/>
</dbReference>